<feature type="domain" description="Aminotransferase class I/classII large" evidence="2">
    <location>
        <begin position="324"/>
        <end position="434"/>
    </location>
</feature>
<dbReference type="InterPro" id="IPR004838">
    <property type="entry name" value="NHTrfase_class1_PyrdxlP-BS"/>
</dbReference>
<dbReference type="EMBL" id="CP034550">
    <property type="protein sequence ID" value="QFZ18903.1"/>
    <property type="molecule type" value="Genomic_DNA"/>
</dbReference>
<dbReference type="GO" id="GO:0030170">
    <property type="term" value="F:pyridoxal phosphate binding"/>
    <property type="evidence" value="ECO:0007669"/>
    <property type="project" value="InterPro"/>
</dbReference>
<keyword evidence="1 3" id="KW-0808">Transferase</keyword>
<organism evidence="3 4">
    <name type="scientific">Saccharothrix syringae</name>
    <name type="common">Nocardiopsis syringae</name>
    <dbReference type="NCBI Taxonomy" id="103733"/>
    <lineage>
        <taxon>Bacteria</taxon>
        <taxon>Bacillati</taxon>
        <taxon>Actinomycetota</taxon>
        <taxon>Actinomycetes</taxon>
        <taxon>Pseudonocardiales</taxon>
        <taxon>Pseudonocardiaceae</taxon>
        <taxon>Saccharothrix</taxon>
    </lineage>
</organism>
<accession>A0A5Q0GYD6</accession>
<comment type="cofactor">
    <cofactor evidence="1">
        <name>pyridoxal 5'-phosphate</name>
        <dbReference type="ChEBI" id="CHEBI:597326"/>
    </cofactor>
</comment>
<dbReference type="PROSITE" id="PS00105">
    <property type="entry name" value="AA_TRANSFER_CLASS_1"/>
    <property type="match status" value="1"/>
</dbReference>
<proteinExistence type="inferred from homology"/>
<name>A0A5Q0GYD6_SACSY</name>
<evidence type="ECO:0000259" key="2">
    <source>
        <dbReference type="Pfam" id="PF00155"/>
    </source>
</evidence>
<dbReference type="Gene3D" id="3.40.640.10">
    <property type="entry name" value="Type I PLP-dependent aspartate aminotransferase-like (Major domain)"/>
    <property type="match status" value="2"/>
</dbReference>
<keyword evidence="1 3" id="KW-0032">Aminotransferase</keyword>
<dbReference type="AlphaFoldDB" id="A0A5Q0GYD6"/>
<dbReference type="Proteomes" id="UP000325787">
    <property type="component" value="Chromosome"/>
</dbReference>
<dbReference type="InterPro" id="IPR015421">
    <property type="entry name" value="PyrdxlP-dep_Trfase_major"/>
</dbReference>
<dbReference type="InterPro" id="IPR015424">
    <property type="entry name" value="PyrdxlP-dep_Trfase"/>
</dbReference>
<evidence type="ECO:0000313" key="3">
    <source>
        <dbReference type="EMBL" id="QFZ18903.1"/>
    </source>
</evidence>
<dbReference type="Pfam" id="PF00155">
    <property type="entry name" value="Aminotran_1_2"/>
    <property type="match status" value="1"/>
</dbReference>
<protein>
    <recommendedName>
        <fullName evidence="1">Aminotransferase</fullName>
        <ecNumber evidence="1">2.6.1.-</ecNumber>
    </recommendedName>
</protein>
<sequence>MGQRALHTSSDQLDRAARPVFRGTVSRALEPATIGRLRELLRDFHDRYARLEGDETARFPFLCRWAFQVLTSRNQEVDPRTGALVDCVPGQGNLDTGDASAPPYPPFVDRLREQVDGATDFARYFGPECVDGLDEAVRGYVTAMGFPLADHLDGLSTVVGSGTISLYNALCQHLVAVAGDVVLHPEVSYGFFLTQPYRAGGAVAAVPMAADGTVDVAALDRVVRERNAALHRAWLPARVVLVRRTLDELHARGVIGTAATPADVEALTEGLDGLDNLAAGDELFARAVARWPEILGAEQLHRRAAQVLRPPRVVGHLHITPAVTGALPSDAHLAELGRVLGEHRITAIEDMSYHSIRSSPRAQGTLLEHHRDTCVLFGVSKPFALANPRIGVLLVATADAEAVTRAVESTIGFVYTGFQHALAGALADDADRARAYLADESWDPATGYDFRRALLIAMVEGVGSARLSPAERDAARTALRSEVDRFFRWKFDQGVVVCPPDHDGVDAPGEAVGDYDDLPPAVLDYHRRVAHAFTTTGLRHWFAVEFEPEAGFFLVVHCDAVLARGRIGPIPVSRTFDVFGVLAHLFGVRVVPEEMMTAPRPVNRRLRLSFSPPVENLVRCLLTTYLGLTWLEAGASPGPEDPADR</sequence>
<evidence type="ECO:0000256" key="1">
    <source>
        <dbReference type="RuleBase" id="RU000481"/>
    </source>
</evidence>
<dbReference type="EC" id="2.6.1.-" evidence="1"/>
<dbReference type="SUPFAM" id="SSF53383">
    <property type="entry name" value="PLP-dependent transferases"/>
    <property type="match status" value="2"/>
</dbReference>
<dbReference type="InterPro" id="IPR004839">
    <property type="entry name" value="Aminotransferase_I/II_large"/>
</dbReference>
<dbReference type="RefSeq" id="WP_153278174.1">
    <property type="nucleotide sequence ID" value="NZ_CP034550.1"/>
</dbReference>
<dbReference type="GO" id="GO:0008483">
    <property type="term" value="F:transaminase activity"/>
    <property type="evidence" value="ECO:0007669"/>
    <property type="project" value="UniProtKB-KW"/>
</dbReference>
<evidence type="ECO:0000313" key="4">
    <source>
        <dbReference type="Proteomes" id="UP000325787"/>
    </source>
</evidence>
<reference evidence="4" key="1">
    <citation type="journal article" date="2021" name="Curr. Microbiol.">
        <title>Complete genome of nocamycin-producing strain Saccharothrix syringae NRRL B-16468 reveals the biosynthetic potential for secondary metabolites.</title>
        <authorList>
            <person name="Mo X."/>
            <person name="Yang S."/>
        </authorList>
    </citation>
    <scope>NUCLEOTIDE SEQUENCE [LARGE SCALE GENOMIC DNA]</scope>
    <source>
        <strain evidence="4">ATCC 51364 / DSM 43886 / JCM 6844 / KCTC 9398 / NBRC 14523 / NRRL B-16468 / INA 2240</strain>
    </source>
</reference>
<comment type="similarity">
    <text evidence="1">Belongs to the class-I pyridoxal-phosphate-dependent aminotransferase family.</text>
</comment>
<dbReference type="KEGG" id="ssyi:EKG83_16885"/>
<gene>
    <name evidence="3" type="ORF">EKG83_16885</name>
</gene>
<keyword evidence="4" id="KW-1185">Reference proteome</keyword>